<dbReference type="InterPro" id="IPR029052">
    <property type="entry name" value="Metallo-depent_PP-like"/>
</dbReference>
<dbReference type="PANTHER" id="PTHR30337:SF0">
    <property type="entry name" value="NUCLEASE SBCCD SUBUNIT D"/>
    <property type="match status" value="1"/>
</dbReference>
<dbReference type="Gene3D" id="3.60.21.10">
    <property type="match status" value="1"/>
</dbReference>
<organism evidence="10 11">
    <name type="scientific">Citrobacter koseri (strain ATCC BAA-895 / CDC 4225-83 / SGSC4696)</name>
    <dbReference type="NCBI Taxonomy" id="290338"/>
    <lineage>
        <taxon>Bacteria</taxon>
        <taxon>Pseudomonadati</taxon>
        <taxon>Pseudomonadota</taxon>
        <taxon>Gammaproteobacteria</taxon>
        <taxon>Enterobacterales</taxon>
        <taxon>Enterobacteriaceae</taxon>
        <taxon>Citrobacter</taxon>
    </lineage>
</organism>
<dbReference type="KEGG" id="cko:CKO_02773"/>
<dbReference type="GO" id="GO:0006260">
    <property type="term" value="P:DNA replication"/>
    <property type="evidence" value="ECO:0007669"/>
    <property type="project" value="UniProtKB-KW"/>
</dbReference>
<dbReference type="EMBL" id="CP000822">
    <property type="protein sequence ID" value="ABV13879.1"/>
    <property type="molecule type" value="Genomic_DNA"/>
</dbReference>
<evidence type="ECO:0000256" key="2">
    <source>
        <dbReference type="ARBA" id="ARBA00011322"/>
    </source>
</evidence>
<comment type="function">
    <text evidence="7">SbcCD cleaves DNA hairpin structures. These structures can inhibit DNA replication and are intermediates in certain DNA recombination reactions. The complex acts as a 3'-&gt;5' double strand exonuclease that can open hairpins. It also has a 5' single-strand endonuclease activity.</text>
</comment>
<dbReference type="SUPFAM" id="SSF56300">
    <property type="entry name" value="Metallo-dependent phosphatases"/>
    <property type="match status" value="1"/>
</dbReference>
<dbReference type="NCBIfam" id="TIGR00619">
    <property type="entry name" value="sbcd"/>
    <property type="match status" value="1"/>
</dbReference>
<dbReference type="PANTHER" id="PTHR30337">
    <property type="entry name" value="COMPONENT OF ATP-DEPENDENT DSDNA EXONUCLEASE"/>
    <property type="match status" value="1"/>
</dbReference>
<keyword evidence="7" id="KW-0235">DNA replication</keyword>
<evidence type="ECO:0000256" key="1">
    <source>
        <dbReference type="ARBA" id="ARBA00010555"/>
    </source>
</evidence>
<dbReference type="AlphaFoldDB" id="A8AK66"/>
<dbReference type="GO" id="GO:0006310">
    <property type="term" value="P:DNA recombination"/>
    <property type="evidence" value="ECO:0007669"/>
    <property type="project" value="UniProtKB-KW"/>
</dbReference>
<evidence type="ECO:0000259" key="8">
    <source>
        <dbReference type="Pfam" id="PF00149"/>
    </source>
</evidence>
<dbReference type="GO" id="GO:0004519">
    <property type="term" value="F:endonuclease activity"/>
    <property type="evidence" value="ECO:0007669"/>
    <property type="project" value="UniProtKB-KW"/>
</dbReference>
<keyword evidence="4 7" id="KW-0540">Nuclease</keyword>
<evidence type="ECO:0000259" key="9">
    <source>
        <dbReference type="Pfam" id="PF12320"/>
    </source>
</evidence>
<proteinExistence type="inferred from homology"/>
<protein>
    <recommendedName>
        <fullName evidence="3 7">Nuclease SbcCD subunit D</fullName>
    </recommendedName>
</protein>
<sequence>MRQIYDRFMKKIVDIRLRLLIYDSHETRYYRSRRVIILPTLFRHGTVMRILHTSDWHLGQNFYSKSRAAEHLAFLDWLLETAQSHQVDAIIVAGDIFDTGSPPSYARELYNRFVVNLQQTGCHLVVLAGNHDSVATLNESRDILAFLNTTVVASAGHAPQYLYRCDGTPGAVLCPIPFLRPRDIITSQAGLSGNEKQQHLLGAITDYYQQQYQEACKLRGDGDQTLPVIATGHLTTVGASKSDAVRDIYIGTLDAFPAQNFPPADYIALGHIHRAQIIGGTEHIRYCGSPIALSFDECGKSKCVHLVSFANGKLHQVENLTVPVTQPLAVLKGDLASITEQLEQWRDAHQEPPVWLDIEITTDEYLHDMQRKIQALTESLPVEVLLVRRSRENRERIMANERRETLSELRVEDVFTRRLALEELDEPQRERLTQLFTTTLHSLSGEHDA</sequence>
<reference evidence="10 11" key="1">
    <citation type="submission" date="2007-08" db="EMBL/GenBank/DDBJ databases">
        <authorList>
            <consortium name="The Citrobacter koseri Genome Sequencing Project"/>
            <person name="McClelland M."/>
            <person name="Sanderson E.K."/>
            <person name="Porwollik S."/>
            <person name="Spieth J."/>
            <person name="Clifton W.S."/>
            <person name="Latreille P."/>
            <person name="Courtney L."/>
            <person name="Wang C."/>
            <person name="Pepin K."/>
            <person name="Bhonagiri V."/>
            <person name="Nash W."/>
            <person name="Johnson M."/>
            <person name="Thiruvilangam P."/>
            <person name="Wilson R."/>
        </authorList>
    </citation>
    <scope>NUCLEOTIDE SEQUENCE [LARGE SCALE GENOMIC DNA]</scope>
    <source>
        <strain evidence="11">ATCC BAA-895 / CDC 4225-83 / SGSC4696</strain>
    </source>
</reference>
<dbReference type="InterPro" id="IPR026843">
    <property type="entry name" value="SbcD_C"/>
</dbReference>
<dbReference type="InterPro" id="IPR041796">
    <property type="entry name" value="Mre11_N"/>
</dbReference>
<dbReference type="Proteomes" id="UP000008148">
    <property type="component" value="Chromosome"/>
</dbReference>
<dbReference type="Pfam" id="PF00149">
    <property type="entry name" value="Metallophos"/>
    <property type="match status" value="1"/>
</dbReference>
<keyword evidence="6 7" id="KW-0269">Exonuclease</keyword>
<gene>
    <name evidence="7" type="primary">sbcD</name>
    <name evidence="10" type="ordered locus">CKO_02773</name>
</gene>
<comment type="subunit">
    <text evidence="2 7">Heterodimer of SbcC and SbcD.</text>
</comment>
<keyword evidence="7" id="KW-0233">DNA recombination</keyword>
<keyword evidence="11" id="KW-1185">Reference proteome</keyword>
<evidence type="ECO:0000256" key="5">
    <source>
        <dbReference type="ARBA" id="ARBA00022801"/>
    </source>
</evidence>
<keyword evidence="7" id="KW-0255">Endonuclease</keyword>
<dbReference type="NCBIfam" id="NF008206">
    <property type="entry name" value="PRK10966.1"/>
    <property type="match status" value="1"/>
</dbReference>
<keyword evidence="5 7" id="KW-0378">Hydrolase</keyword>
<accession>A8AK66</accession>
<evidence type="ECO:0000313" key="10">
    <source>
        <dbReference type="EMBL" id="ABV13879.1"/>
    </source>
</evidence>
<dbReference type="CDD" id="cd00840">
    <property type="entry name" value="MPP_Mre11_N"/>
    <property type="match status" value="1"/>
</dbReference>
<dbReference type="InterPro" id="IPR004843">
    <property type="entry name" value="Calcineurin-like_PHP"/>
</dbReference>
<evidence type="ECO:0000256" key="3">
    <source>
        <dbReference type="ARBA" id="ARBA00013365"/>
    </source>
</evidence>
<dbReference type="InterPro" id="IPR004593">
    <property type="entry name" value="SbcD"/>
</dbReference>
<comment type="similarity">
    <text evidence="1 7">Belongs to the SbcD family.</text>
</comment>
<dbReference type="GO" id="GO:0008408">
    <property type="term" value="F:3'-5' exonuclease activity"/>
    <property type="evidence" value="ECO:0007669"/>
    <property type="project" value="InterPro"/>
</dbReference>
<evidence type="ECO:0000313" key="11">
    <source>
        <dbReference type="Proteomes" id="UP000008148"/>
    </source>
</evidence>
<dbReference type="InterPro" id="IPR050535">
    <property type="entry name" value="DNA_Repair-Maintenance_Comp"/>
</dbReference>
<evidence type="ECO:0000256" key="4">
    <source>
        <dbReference type="ARBA" id="ARBA00022722"/>
    </source>
</evidence>
<feature type="domain" description="Nuclease SbcCD subunit D C-terminal" evidence="9">
    <location>
        <begin position="325"/>
        <end position="422"/>
    </location>
</feature>
<dbReference type="STRING" id="290338.CKO_02773"/>
<feature type="domain" description="Calcineurin-like phosphoesterase" evidence="8">
    <location>
        <begin position="48"/>
        <end position="274"/>
    </location>
</feature>
<name>A8AK66_CITK8</name>
<dbReference type="HOGENOM" id="CLU_038045_2_0_6"/>
<evidence type="ECO:0000256" key="7">
    <source>
        <dbReference type="RuleBase" id="RU363069"/>
    </source>
</evidence>
<dbReference type="Pfam" id="PF12320">
    <property type="entry name" value="SbcD_C"/>
    <property type="match status" value="1"/>
</dbReference>
<dbReference type="Gene3D" id="3.30.160.720">
    <property type="match status" value="1"/>
</dbReference>
<evidence type="ECO:0000256" key="6">
    <source>
        <dbReference type="ARBA" id="ARBA00022839"/>
    </source>
</evidence>